<dbReference type="AlphaFoldDB" id="U6MUR0"/>
<name>U6MUR0_9EIME</name>
<dbReference type="EMBL" id="HG725180">
    <property type="protein sequence ID" value="CDJ67957.1"/>
    <property type="molecule type" value="Genomic_DNA"/>
</dbReference>
<sequence>MTTEVLKIKSDCVILDGKQLDIEKWDFPYQDAALRLQRPDLKILSLQKACSCMTAAAFAAAKGAAAHAAVVGVVTSVSDPRGVANEMKWKKGVQRGDLVAVLNPSLLPKADGSDSRAAAVEDDDQILKVQP</sequence>
<evidence type="ECO:0000313" key="2">
    <source>
        <dbReference type="EMBL" id="CDJ67957.1"/>
    </source>
</evidence>
<accession>U6MUR0</accession>
<dbReference type="GeneID" id="25474710"/>
<reference evidence="2" key="1">
    <citation type="submission" date="2013-10" db="EMBL/GenBank/DDBJ databases">
        <title>Genomic analysis of the causative agents of coccidiosis in chickens.</title>
        <authorList>
            <person name="Reid A.J."/>
            <person name="Blake D."/>
            <person name="Billington K."/>
            <person name="Browne H."/>
            <person name="Dunn M."/>
            <person name="Hung S."/>
            <person name="Kawahara F."/>
            <person name="Miranda-Saavedra D."/>
            <person name="Mourier T."/>
            <person name="Nagra H."/>
            <person name="Otto T.D."/>
            <person name="Rawlings N."/>
            <person name="Sanchez A."/>
            <person name="Sanders M."/>
            <person name="Subramaniam C."/>
            <person name="Tay Y."/>
            <person name="Dear P."/>
            <person name="Doerig C."/>
            <person name="Gruber A."/>
            <person name="Parkinson J."/>
            <person name="Shirley M."/>
            <person name="Wan K.L."/>
            <person name="Berriman M."/>
            <person name="Tomley F."/>
            <person name="Pain A."/>
        </authorList>
    </citation>
    <scope>NUCLEOTIDE SEQUENCE [LARGE SCALE GENOMIC DNA]</scope>
    <source>
        <strain evidence="2">Houghton</strain>
    </source>
</reference>
<evidence type="ECO:0000313" key="3">
    <source>
        <dbReference type="Proteomes" id="UP000030754"/>
    </source>
</evidence>
<organism evidence="2 3">
    <name type="scientific">Eimeria necatrix</name>
    <dbReference type="NCBI Taxonomy" id="51315"/>
    <lineage>
        <taxon>Eukaryota</taxon>
        <taxon>Sar</taxon>
        <taxon>Alveolata</taxon>
        <taxon>Apicomplexa</taxon>
        <taxon>Conoidasida</taxon>
        <taxon>Coccidia</taxon>
        <taxon>Eucoccidiorida</taxon>
        <taxon>Eimeriorina</taxon>
        <taxon>Eimeriidae</taxon>
        <taxon>Eimeria</taxon>
    </lineage>
</organism>
<evidence type="ECO:0000256" key="1">
    <source>
        <dbReference type="SAM" id="MobiDB-lite"/>
    </source>
</evidence>
<dbReference type="VEuPathDB" id="ToxoDB:ENH_00045540"/>
<protein>
    <submittedName>
        <fullName evidence="2">Uncharacterized protein</fullName>
    </submittedName>
</protein>
<dbReference type="RefSeq" id="XP_013436424.1">
    <property type="nucleotide sequence ID" value="XM_013580970.1"/>
</dbReference>
<proteinExistence type="predicted"/>
<reference evidence="2" key="2">
    <citation type="submission" date="2013-10" db="EMBL/GenBank/DDBJ databases">
        <authorList>
            <person name="Aslett M."/>
        </authorList>
    </citation>
    <scope>NUCLEOTIDE SEQUENCE [LARGE SCALE GENOMIC DNA]</scope>
    <source>
        <strain evidence="2">Houghton</strain>
    </source>
</reference>
<gene>
    <name evidence="2" type="ORF">ENH_00045540</name>
</gene>
<dbReference type="Proteomes" id="UP000030754">
    <property type="component" value="Unassembled WGS sequence"/>
</dbReference>
<feature type="region of interest" description="Disordered" evidence="1">
    <location>
        <begin position="110"/>
        <end position="131"/>
    </location>
</feature>
<keyword evidence="3" id="KW-1185">Reference proteome</keyword>
<dbReference type="OrthoDB" id="273123at2759"/>